<name>A0AB38ZM76_9VIRU</name>
<accession>A0AB38ZM76</accession>
<evidence type="ECO:0000313" key="1">
    <source>
        <dbReference type="EMBL" id="XAO13482.1"/>
    </source>
</evidence>
<evidence type="ECO:0008006" key="2">
    <source>
        <dbReference type="Google" id="ProtNLM"/>
    </source>
</evidence>
<organism evidence="1">
    <name type="scientific">Mantoniella tinhauana virus 1</name>
    <dbReference type="NCBI Taxonomy" id="3111543"/>
    <lineage>
        <taxon>Viruses</taxon>
    </lineage>
</organism>
<reference evidence="1" key="1">
    <citation type="submission" date="2024-01" db="EMBL/GenBank/DDBJ databases">
        <title>Genomic and biogeographic characterisation of Mantoniella tinhauana virus 1, the first discovered Mantoniella-infecting prasinovirus.</title>
        <authorList>
            <person name="Rey Redondo E."/>
            <person name="Yung C.C.M."/>
        </authorList>
    </citation>
    <scope>NUCLEOTIDE SEQUENCE</scope>
    <source>
        <strain evidence="1">Lau Fau Shan</strain>
    </source>
</reference>
<protein>
    <recommendedName>
        <fullName evidence="2">Glutaredoxin</fullName>
    </recommendedName>
</protein>
<proteinExistence type="predicted"/>
<sequence length="141" mass="15953">MSLLIYSPRCKHSMDIIEYINSIPQLKQLVYYHNINTQGVPPNYRNKITRVPTMLTKNGKILVGNEIKNWLESLLPKKEVEHSGFGSMLSSMTTLDGGDTCGSMFSLDEYGKSLQPAMTKELEEKINKDVSKGMAYTDLKM</sequence>
<dbReference type="EMBL" id="PP130629">
    <property type="protein sequence ID" value="XAO13482.1"/>
    <property type="molecule type" value="Genomic_DNA"/>
</dbReference>